<protein>
    <recommendedName>
        <fullName evidence="5">Metallothionein-like protein</fullName>
    </recommendedName>
</protein>
<dbReference type="GO" id="GO:0046872">
    <property type="term" value="F:metal ion binding"/>
    <property type="evidence" value="ECO:0007669"/>
    <property type="project" value="UniProtKB-UniRule"/>
</dbReference>
<evidence type="ECO:0000256" key="4">
    <source>
        <dbReference type="ARBA" id="ARBA00022851"/>
    </source>
</evidence>
<reference evidence="6" key="2">
    <citation type="journal article" date="2018" name="Sci. Data">
        <title>The draft genome sequence of cork oak.</title>
        <authorList>
            <person name="Ramos A.M."/>
            <person name="Usie A."/>
            <person name="Barbosa P."/>
            <person name="Barros P.M."/>
            <person name="Capote T."/>
            <person name="Chaves I."/>
            <person name="Simoes F."/>
            <person name="Abreu I."/>
            <person name="Carrasquinho I."/>
            <person name="Faro C."/>
            <person name="Guimaraes J.B."/>
            <person name="Mendonca D."/>
            <person name="Nobrega F."/>
            <person name="Rodrigues L."/>
            <person name="Saibo N.J.M."/>
            <person name="Varela M.C."/>
            <person name="Egas C."/>
            <person name="Matos J."/>
            <person name="Miguel C.M."/>
            <person name="Oliveira M.M."/>
            <person name="Ricardo C.P."/>
            <person name="Goncalves S."/>
        </authorList>
    </citation>
    <scope>NUCLEOTIDE SEQUENCE [LARGE SCALE GENOMIC DNA]</scope>
    <source>
        <strain evidence="6">HL8</strain>
    </source>
</reference>
<dbReference type="PANTHER" id="PTHR33543:SF37">
    <property type="entry name" value="METALLOTHIONEIN-LIKE PROTEIN 4B"/>
    <property type="match status" value="1"/>
</dbReference>
<accession>A0AAW0M141</accession>
<organism evidence="6">
    <name type="scientific">Quercus suber</name>
    <name type="common">Cork oak</name>
    <dbReference type="NCBI Taxonomy" id="58331"/>
    <lineage>
        <taxon>Eukaryota</taxon>
        <taxon>Viridiplantae</taxon>
        <taxon>Streptophyta</taxon>
        <taxon>Embryophyta</taxon>
        <taxon>Tracheophyta</taxon>
        <taxon>Spermatophyta</taxon>
        <taxon>Magnoliopsida</taxon>
        <taxon>eudicotyledons</taxon>
        <taxon>Gunneridae</taxon>
        <taxon>Pentapetalae</taxon>
        <taxon>rosids</taxon>
        <taxon>fabids</taxon>
        <taxon>Fagales</taxon>
        <taxon>Fagaceae</taxon>
        <taxon>Quercus</taxon>
    </lineage>
</organism>
<name>A0AAW0M141_QUESU</name>
<keyword evidence="4 5" id="KW-0480">Metal-thiolate cluster</keyword>
<sequence length="185" mass="20179">MQLLGLLRRARKTTLKKEKCLEGMSKQQVVDSIPNNCDEEQWKKLVEYWFIEDVQVLLGLNEEDAHANVDDGDELDDGDALDDAAHAYVDDGDALGDTLDDKDAFDDEATPVMMVSVLVFSERPGNLKKMSSCGGNCGCGSDCKCGSGCNCNSVYPGLSEKTSTETIITGVASAKMYAYLHDTLY</sequence>
<evidence type="ECO:0000256" key="3">
    <source>
        <dbReference type="ARBA" id="ARBA00022723"/>
    </source>
</evidence>
<reference evidence="6" key="3">
    <citation type="submission" date="2023-07" db="EMBL/GenBank/DDBJ databases">
        <title>An improved reference 1 genome and first organelle genomes of Quercus suber.</title>
        <authorList>
            <consortium name="Genosuber Consortium"/>
            <person name="Usie A."/>
            <person name="Serra O."/>
            <person name="Barros P."/>
        </authorList>
    </citation>
    <scope>NUCLEOTIDE SEQUENCE</scope>
    <source>
        <strain evidence="6">HL8</strain>
        <tissue evidence="6">Leaves</tissue>
    </source>
</reference>
<comment type="function">
    <text evidence="1 5">Metallothioneins have a high content of cysteine residues that bind various heavy metals.</text>
</comment>
<dbReference type="InterPro" id="IPR000347">
    <property type="entry name" value="Metalthion_15p"/>
</dbReference>
<comment type="similarity">
    <text evidence="2 5">Belongs to the metallothionein superfamily. Type 15 family.</text>
</comment>
<dbReference type="EMBL" id="PKMF04000033">
    <property type="protein sequence ID" value="KAK7856799.1"/>
    <property type="molecule type" value="Genomic_DNA"/>
</dbReference>
<evidence type="ECO:0000256" key="5">
    <source>
        <dbReference type="RuleBase" id="RU369052"/>
    </source>
</evidence>
<evidence type="ECO:0000256" key="1">
    <source>
        <dbReference type="ARBA" id="ARBA00002568"/>
    </source>
</evidence>
<evidence type="ECO:0000313" key="6">
    <source>
        <dbReference type="EMBL" id="KAK7856799.1"/>
    </source>
</evidence>
<dbReference type="AlphaFoldDB" id="A0AAW0M141"/>
<evidence type="ECO:0000256" key="2">
    <source>
        <dbReference type="ARBA" id="ARBA00005802"/>
    </source>
</evidence>
<dbReference type="Pfam" id="PF01439">
    <property type="entry name" value="Metallothio_2"/>
    <property type="match status" value="1"/>
</dbReference>
<dbReference type="PANTHER" id="PTHR33543">
    <property type="entry name" value="METALLOTHIONEIN-LIKE PROTEIN 2A"/>
    <property type="match status" value="1"/>
</dbReference>
<proteinExistence type="inferred from homology"/>
<gene>
    <name evidence="6" type="primary">MT4A</name>
    <name evidence="6" type="ORF">CFP56_021561</name>
</gene>
<reference evidence="6" key="1">
    <citation type="submission" date="2017-12" db="EMBL/GenBank/DDBJ databases">
        <authorList>
            <person name="Barbosa P."/>
            <person name="Usie A."/>
            <person name="Ramos A.M."/>
        </authorList>
    </citation>
    <scope>NUCLEOTIDE SEQUENCE</scope>
    <source>
        <strain evidence="6">HL8</strain>
        <tissue evidence="6">Leaves</tissue>
    </source>
</reference>
<keyword evidence="3 5" id="KW-0479">Metal-binding</keyword>
<comment type="caution">
    <text evidence="6">The sequence shown here is derived from an EMBL/GenBank/DDBJ whole genome shotgun (WGS) entry which is preliminary data.</text>
</comment>